<evidence type="ECO:0000313" key="3">
    <source>
        <dbReference type="Proteomes" id="UP000093080"/>
    </source>
</evidence>
<feature type="compositionally biased region" description="Basic and acidic residues" evidence="1">
    <location>
        <begin position="64"/>
        <end position="84"/>
    </location>
</feature>
<name>A0A1B9F4A9_9BACT</name>
<sequence>MKRIYPYLQGNLLRLRVAVGGKTIRAVNLGAGQIVLIEKDNGKMSVKLDTVPVSGQWDGLLVVSERRDRDGSPPGGRDRNRDALMEGAPPEGYEDPPF</sequence>
<dbReference type="STRING" id="1156395.DBT_1826"/>
<gene>
    <name evidence="2" type="ORF">DBT_1826</name>
</gene>
<dbReference type="Proteomes" id="UP000093080">
    <property type="component" value="Unassembled WGS sequence"/>
</dbReference>
<proteinExistence type="predicted"/>
<protein>
    <submittedName>
        <fullName evidence="2">Uncharacterized protein</fullName>
    </submittedName>
</protein>
<dbReference type="EMBL" id="MAGO01000009">
    <property type="protein sequence ID" value="OCC14766.1"/>
    <property type="molecule type" value="Genomic_DNA"/>
</dbReference>
<accession>A0A1B9F4A9</accession>
<feature type="region of interest" description="Disordered" evidence="1">
    <location>
        <begin position="62"/>
        <end position="98"/>
    </location>
</feature>
<evidence type="ECO:0000256" key="1">
    <source>
        <dbReference type="SAM" id="MobiDB-lite"/>
    </source>
</evidence>
<organism evidence="2 3">
    <name type="scientific">Dissulfuribacter thermophilus</name>
    <dbReference type="NCBI Taxonomy" id="1156395"/>
    <lineage>
        <taxon>Bacteria</taxon>
        <taxon>Pseudomonadati</taxon>
        <taxon>Thermodesulfobacteriota</taxon>
        <taxon>Dissulfuribacteria</taxon>
        <taxon>Dissulfuribacterales</taxon>
        <taxon>Dissulfuribacteraceae</taxon>
        <taxon>Dissulfuribacter</taxon>
    </lineage>
</organism>
<dbReference type="OrthoDB" id="10016639at2"/>
<evidence type="ECO:0000313" key="2">
    <source>
        <dbReference type="EMBL" id="OCC14766.1"/>
    </source>
</evidence>
<keyword evidence="3" id="KW-1185">Reference proteome</keyword>
<dbReference type="AlphaFoldDB" id="A0A1B9F4A9"/>
<dbReference type="RefSeq" id="WP_067619265.1">
    <property type="nucleotide sequence ID" value="NZ_MAGO01000009.1"/>
</dbReference>
<comment type="caution">
    <text evidence="2">The sequence shown here is derived from an EMBL/GenBank/DDBJ whole genome shotgun (WGS) entry which is preliminary data.</text>
</comment>
<reference evidence="2 3" key="1">
    <citation type="submission" date="2016-06" db="EMBL/GenBank/DDBJ databases">
        <title>Respiratory ammonification of nitrate coupled to the oxidation of elemental sulfur in deep-sea autotrophic thermophilic bacteria.</title>
        <authorList>
            <person name="Slobodkina G.B."/>
            <person name="Mardanov A.V."/>
            <person name="Ravin N.V."/>
            <person name="Frolova A.A."/>
            <person name="Viryasiv M.B."/>
            <person name="Chernyh N.A."/>
            <person name="Bonch-Osmolovskaya E.A."/>
            <person name="Slobodkin A.I."/>
        </authorList>
    </citation>
    <scope>NUCLEOTIDE SEQUENCE [LARGE SCALE GENOMIC DNA]</scope>
    <source>
        <strain evidence="2 3">S69</strain>
    </source>
</reference>